<evidence type="ECO:0000256" key="5">
    <source>
        <dbReference type="ARBA" id="ARBA00022750"/>
    </source>
</evidence>
<comment type="caution">
    <text evidence="11">The sequence shown here is derived from an EMBL/GenBank/DDBJ whole genome shotgun (WGS) entry which is preliminary data.</text>
</comment>
<protein>
    <recommendedName>
        <fullName evidence="9">Lipoprotein signal peptidase</fullName>
        <ecNumber evidence="9">3.4.23.36</ecNumber>
    </recommendedName>
    <alternativeName>
        <fullName evidence="9">Prolipoprotein signal peptidase</fullName>
    </alternativeName>
    <alternativeName>
        <fullName evidence="9">Signal peptidase II</fullName>
        <shortName evidence="9">SPase II</shortName>
    </alternativeName>
</protein>
<dbReference type="PANTHER" id="PTHR33695:SF1">
    <property type="entry name" value="LIPOPROTEIN SIGNAL PEPTIDASE"/>
    <property type="match status" value="1"/>
</dbReference>
<evidence type="ECO:0000256" key="7">
    <source>
        <dbReference type="ARBA" id="ARBA00022989"/>
    </source>
</evidence>
<comment type="catalytic activity">
    <reaction evidence="9">
        <text>Release of signal peptides from bacterial membrane prolipoproteins. Hydrolyzes -Xaa-Yaa-Zaa-|-(S,diacylglyceryl)Cys-, in which Xaa is hydrophobic (preferably Leu), and Yaa (Ala or Ser) and Zaa (Gly or Ala) have small, neutral side chains.</text>
        <dbReference type="EC" id="3.4.23.36"/>
    </reaction>
</comment>
<organism evidence="11 12">
    <name type="scientific">Massilia suwonensis</name>
    <dbReference type="NCBI Taxonomy" id="648895"/>
    <lineage>
        <taxon>Bacteria</taxon>
        <taxon>Pseudomonadati</taxon>
        <taxon>Pseudomonadota</taxon>
        <taxon>Betaproteobacteria</taxon>
        <taxon>Burkholderiales</taxon>
        <taxon>Oxalobacteraceae</taxon>
        <taxon>Telluria group</taxon>
        <taxon>Massilia</taxon>
    </lineage>
</organism>
<dbReference type="PANTHER" id="PTHR33695">
    <property type="entry name" value="LIPOPROTEIN SIGNAL PEPTIDASE"/>
    <property type="match status" value="1"/>
</dbReference>
<comment type="subcellular location">
    <subcellularLocation>
        <location evidence="9">Cell membrane</location>
        <topology evidence="9">Multi-pass membrane protein</topology>
    </subcellularLocation>
</comment>
<keyword evidence="4 9" id="KW-0812">Transmembrane</keyword>
<evidence type="ECO:0000256" key="8">
    <source>
        <dbReference type="ARBA" id="ARBA00023136"/>
    </source>
</evidence>
<dbReference type="GO" id="GO:0004190">
    <property type="term" value="F:aspartic-type endopeptidase activity"/>
    <property type="evidence" value="ECO:0007669"/>
    <property type="project" value="UniProtKB-EC"/>
</dbReference>
<feature type="transmembrane region" description="Helical" evidence="9">
    <location>
        <begin position="68"/>
        <end position="85"/>
    </location>
</feature>
<feature type="active site" evidence="9">
    <location>
        <position position="120"/>
    </location>
</feature>
<dbReference type="HAMAP" id="MF_00161">
    <property type="entry name" value="LspA"/>
    <property type="match status" value="1"/>
</dbReference>
<evidence type="ECO:0000313" key="11">
    <source>
        <dbReference type="EMBL" id="MFC5477152.1"/>
    </source>
</evidence>
<feature type="transmembrane region" description="Helical" evidence="9">
    <location>
        <begin position="130"/>
        <end position="154"/>
    </location>
</feature>
<name>A0ABW0MIP3_9BURK</name>
<comment type="caution">
    <text evidence="9">Lacks conserved residue(s) required for the propagation of feature annotation.</text>
</comment>
<evidence type="ECO:0000256" key="3">
    <source>
        <dbReference type="ARBA" id="ARBA00022670"/>
    </source>
</evidence>
<evidence type="ECO:0000256" key="1">
    <source>
        <dbReference type="ARBA" id="ARBA00006139"/>
    </source>
</evidence>
<dbReference type="NCBIfam" id="TIGR00077">
    <property type="entry name" value="lspA"/>
    <property type="match status" value="1"/>
</dbReference>
<dbReference type="EC" id="3.4.23.36" evidence="9"/>
<evidence type="ECO:0000256" key="2">
    <source>
        <dbReference type="ARBA" id="ARBA00022475"/>
    </source>
</evidence>
<sequence length="167" mass="17504">MARPISSTAAVSGAALFAAADLATKALIAARLPYGQQVELLPTLNIVHVVNHGAAFGFMATAGGWQRYLFIAIALFATGLIIQMIRKPATTAMEQVGLAMILGGAVGNLIDRTARMGVVDWIDVHAGVHHWPAFNIADIGISVGAAVIVFYMLFGPRAAEAVPERAP</sequence>
<dbReference type="RefSeq" id="WP_379751788.1">
    <property type="nucleotide sequence ID" value="NZ_JBHSMR010000004.1"/>
</dbReference>
<feature type="transmembrane region" description="Helical" evidence="9">
    <location>
        <begin position="92"/>
        <end position="110"/>
    </location>
</feature>
<comment type="function">
    <text evidence="9">This protein specifically catalyzes the removal of signal peptides from prolipoproteins.</text>
</comment>
<keyword evidence="2 9" id="KW-1003">Cell membrane</keyword>
<evidence type="ECO:0000256" key="10">
    <source>
        <dbReference type="RuleBase" id="RU004181"/>
    </source>
</evidence>
<dbReference type="Proteomes" id="UP001596101">
    <property type="component" value="Unassembled WGS sequence"/>
</dbReference>
<dbReference type="EMBL" id="JBHSMR010000004">
    <property type="protein sequence ID" value="MFC5477152.1"/>
    <property type="molecule type" value="Genomic_DNA"/>
</dbReference>
<comment type="similarity">
    <text evidence="1 9 10">Belongs to the peptidase A8 family.</text>
</comment>
<dbReference type="InterPro" id="IPR001872">
    <property type="entry name" value="Peptidase_A8"/>
</dbReference>
<gene>
    <name evidence="9 11" type="primary">lspA</name>
    <name evidence="11" type="ORF">ACFPQ5_03055</name>
</gene>
<keyword evidence="5 9" id="KW-0064">Aspartyl protease</keyword>
<keyword evidence="3 9" id="KW-0645">Protease</keyword>
<keyword evidence="6 9" id="KW-0378">Hydrolase</keyword>
<dbReference type="Pfam" id="PF01252">
    <property type="entry name" value="Peptidase_A8"/>
    <property type="match status" value="1"/>
</dbReference>
<evidence type="ECO:0000256" key="9">
    <source>
        <dbReference type="HAMAP-Rule" id="MF_00161"/>
    </source>
</evidence>
<reference evidence="12" key="1">
    <citation type="journal article" date="2019" name="Int. J. Syst. Evol. Microbiol.">
        <title>The Global Catalogue of Microorganisms (GCM) 10K type strain sequencing project: providing services to taxonomists for standard genome sequencing and annotation.</title>
        <authorList>
            <consortium name="The Broad Institute Genomics Platform"/>
            <consortium name="The Broad Institute Genome Sequencing Center for Infectious Disease"/>
            <person name="Wu L."/>
            <person name="Ma J."/>
        </authorList>
    </citation>
    <scope>NUCLEOTIDE SEQUENCE [LARGE SCALE GENOMIC DNA]</scope>
    <source>
        <strain evidence="12">CCUG 43111</strain>
    </source>
</reference>
<comment type="pathway">
    <text evidence="9">Protein modification; lipoprotein biosynthesis (signal peptide cleavage).</text>
</comment>
<dbReference type="PRINTS" id="PR00781">
    <property type="entry name" value="LIPOSIGPTASE"/>
</dbReference>
<keyword evidence="7 9" id="KW-1133">Transmembrane helix</keyword>
<evidence type="ECO:0000256" key="4">
    <source>
        <dbReference type="ARBA" id="ARBA00022692"/>
    </source>
</evidence>
<feature type="active site" evidence="9">
    <location>
        <position position="138"/>
    </location>
</feature>
<keyword evidence="8 9" id="KW-0472">Membrane</keyword>
<evidence type="ECO:0000313" key="12">
    <source>
        <dbReference type="Proteomes" id="UP001596101"/>
    </source>
</evidence>
<proteinExistence type="inferred from homology"/>
<keyword evidence="12" id="KW-1185">Reference proteome</keyword>
<accession>A0ABW0MIP3</accession>
<evidence type="ECO:0000256" key="6">
    <source>
        <dbReference type="ARBA" id="ARBA00022801"/>
    </source>
</evidence>